<evidence type="ECO:0000259" key="9">
    <source>
        <dbReference type="PROSITE" id="PS50853"/>
    </source>
</evidence>
<dbReference type="SUPFAM" id="SSF49265">
    <property type="entry name" value="Fibronectin type III"/>
    <property type="match status" value="3"/>
</dbReference>
<dbReference type="FunFam" id="2.60.40.10:FF:000657">
    <property type="entry name" value="Leukemia inhibitory factor receptor"/>
    <property type="match status" value="1"/>
</dbReference>
<dbReference type="PROSITE" id="PS50853">
    <property type="entry name" value="FN3"/>
    <property type="match status" value="1"/>
</dbReference>
<evidence type="ECO:0000256" key="3">
    <source>
        <dbReference type="ARBA" id="ARBA00022729"/>
    </source>
</evidence>
<dbReference type="AlphaFoldDB" id="A0A6A1QAH2"/>
<dbReference type="FunFam" id="2.60.40.10:FF:001265">
    <property type="entry name" value="Leukemia inhibitory factor receptor"/>
    <property type="match status" value="1"/>
</dbReference>
<dbReference type="InterPro" id="IPR036116">
    <property type="entry name" value="FN3_sf"/>
</dbReference>
<protein>
    <recommendedName>
        <fullName evidence="9">Fibronectin type-III domain-containing protein</fullName>
    </recommendedName>
</protein>
<keyword evidence="6" id="KW-1015">Disulfide bond</keyword>
<dbReference type="InterPro" id="IPR040817">
    <property type="entry name" value="LIFR_D2"/>
</dbReference>
<dbReference type="InterPro" id="IPR013783">
    <property type="entry name" value="Ig-like_fold"/>
</dbReference>
<proteinExistence type="predicted"/>
<dbReference type="SMART" id="SM00060">
    <property type="entry name" value="FN3"/>
    <property type="match status" value="2"/>
</dbReference>
<dbReference type="GO" id="GO:0004896">
    <property type="term" value="F:cytokine receptor activity"/>
    <property type="evidence" value="ECO:0007669"/>
    <property type="project" value="TreeGrafter"/>
</dbReference>
<dbReference type="FunFam" id="2.60.40.10:FF:001124">
    <property type="entry name" value="leukemia inhibitory factor receptor"/>
    <property type="match status" value="1"/>
</dbReference>
<comment type="caution">
    <text evidence="10">The sequence shown here is derived from an EMBL/GenBank/DDBJ whole genome shotgun (WGS) entry which is preliminary data.</text>
</comment>
<dbReference type="Pfam" id="PF17971">
    <property type="entry name" value="LIFR_D2"/>
    <property type="match status" value="1"/>
</dbReference>
<name>A0A6A1QAH2_BALPH</name>
<dbReference type="Pfam" id="PF21177">
    <property type="entry name" value="LIF-R_Ig-like"/>
    <property type="match status" value="1"/>
</dbReference>
<dbReference type="FunFam" id="2.60.40.10:FF:000738">
    <property type="entry name" value="Leukemia inhibitory factor receptor"/>
    <property type="match status" value="1"/>
</dbReference>
<dbReference type="Pfam" id="PF00041">
    <property type="entry name" value="fn3"/>
    <property type="match status" value="1"/>
</dbReference>
<keyword evidence="4" id="KW-1133">Transmembrane helix</keyword>
<evidence type="ECO:0000256" key="2">
    <source>
        <dbReference type="ARBA" id="ARBA00022692"/>
    </source>
</evidence>
<keyword evidence="8" id="KW-0325">Glycoprotein</keyword>
<dbReference type="Proteomes" id="UP000437017">
    <property type="component" value="Unassembled WGS sequence"/>
</dbReference>
<sequence>FEHHLKFFSSCRTDYIAQMMDISLCLKRPSRMGDSKRMRMTSNFQWLLLTVLLLYLMNQVNSQKKRTPRDLKCITNNLQMWDCSWRAPSGAGHGAAYEVCFENGSHSCYRLEKNIKLPALLPGDHEITINPLHDFGNFISKFTLNEKNVSLIPDAPEILDLSADFSTSTLHLKWNDKGSVFPHHSNVIWEIKVLRKKNMEIVKLVTHNTTLNGRDTVHHWSWISDMPLECATHYVGIRCYIDDPQFSGRKEWSDWSPLKNISWSPDSQTKVFPQDRVLLVGSDITVCCVTQEKVLSAQIGSTYCPLIHLDGKNVAIKIRNISASESSGTNVVFSVEDNMFGTVIFAGYPPDIPQKLNCETYDLKEIICTWNPGRPTFLVGPRNTSYTLFESFSGKYVRFKRVELPTNESYQLFFQMLPNQEIYNFTLNARNPLGQSESTLLVNITEKVKVKDISSTAVTLSWHLPGSFAKIKLLCQIEINKTNSVHELRNVTMRGIENSSYLAAVDKLNPYTIYTFRIRCCTDPFWKWSKWSNERQYLTTEAIPSKGPDTWREWSSDGKNLIIYWKVNI</sequence>
<dbReference type="GO" id="GO:0009897">
    <property type="term" value="C:external side of plasma membrane"/>
    <property type="evidence" value="ECO:0007669"/>
    <property type="project" value="TreeGrafter"/>
</dbReference>
<dbReference type="EMBL" id="SGJD01000663">
    <property type="protein sequence ID" value="KAB0404093.1"/>
    <property type="molecule type" value="Genomic_DNA"/>
</dbReference>
<dbReference type="CDD" id="cd00063">
    <property type="entry name" value="FN3"/>
    <property type="match status" value="1"/>
</dbReference>
<evidence type="ECO:0000256" key="7">
    <source>
        <dbReference type="ARBA" id="ARBA00023170"/>
    </source>
</evidence>
<keyword evidence="5" id="KW-0472">Membrane</keyword>
<comment type="subcellular location">
    <subcellularLocation>
        <location evidence="1">Membrane</location>
        <topology evidence="1">Single-pass type I membrane protein</topology>
    </subcellularLocation>
</comment>
<dbReference type="InterPro" id="IPR048497">
    <property type="entry name" value="LIF-R-like_Ig-like"/>
</dbReference>
<dbReference type="FunFam" id="2.60.40.10:FF:000607">
    <property type="entry name" value="Leukemia inhibitory factor receptor"/>
    <property type="match status" value="1"/>
</dbReference>
<dbReference type="OrthoDB" id="6382334at2759"/>
<dbReference type="InterPro" id="IPR040901">
    <property type="entry name" value="LIFR_N"/>
</dbReference>
<evidence type="ECO:0000256" key="4">
    <source>
        <dbReference type="ARBA" id="ARBA00022989"/>
    </source>
</evidence>
<evidence type="ECO:0000256" key="1">
    <source>
        <dbReference type="ARBA" id="ARBA00004479"/>
    </source>
</evidence>
<evidence type="ECO:0000256" key="8">
    <source>
        <dbReference type="ARBA" id="ARBA00023180"/>
    </source>
</evidence>
<keyword evidence="11" id="KW-1185">Reference proteome</keyword>
<feature type="domain" description="Fibronectin type-III" evidence="9">
    <location>
        <begin position="444"/>
        <end position="543"/>
    </location>
</feature>
<dbReference type="PANTHER" id="PTHR23037:SF35">
    <property type="entry name" value="FIBRONECTIN TYPE-III DOMAIN-CONTAINING PROTEIN"/>
    <property type="match status" value="1"/>
</dbReference>
<dbReference type="PANTHER" id="PTHR23037">
    <property type="entry name" value="CYTOKINE RECEPTOR"/>
    <property type="match status" value="1"/>
</dbReference>
<dbReference type="InterPro" id="IPR003961">
    <property type="entry name" value="FN3_dom"/>
</dbReference>
<accession>A0A6A1QAH2</accession>
<keyword evidence="2" id="KW-0812">Transmembrane</keyword>
<feature type="non-terminal residue" evidence="10">
    <location>
        <position position="1"/>
    </location>
</feature>
<evidence type="ECO:0000256" key="6">
    <source>
        <dbReference type="ARBA" id="ARBA00023157"/>
    </source>
</evidence>
<dbReference type="Pfam" id="PF18207">
    <property type="entry name" value="LIFR_N"/>
    <property type="match status" value="1"/>
</dbReference>
<evidence type="ECO:0000313" key="10">
    <source>
        <dbReference type="EMBL" id="KAB0404093.1"/>
    </source>
</evidence>
<evidence type="ECO:0000256" key="5">
    <source>
        <dbReference type="ARBA" id="ARBA00023136"/>
    </source>
</evidence>
<dbReference type="Pfam" id="PF25552">
    <property type="entry name" value="LIFR_D4"/>
    <property type="match status" value="1"/>
</dbReference>
<organism evidence="10 11">
    <name type="scientific">Balaenoptera physalus</name>
    <name type="common">Fin whale</name>
    <name type="synonym">Balaena physalus</name>
    <dbReference type="NCBI Taxonomy" id="9770"/>
    <lineage>
        <taxon>Eukaryota</taxon>
        <taxon>Metazoa</taxon>
        <taxon>Chordata</taxon>
        <taxon>Craniata</taxon>
        <taxon>Vertebrata</taxon>
        <taxon>Euteleostomi</taxon>
        <taxon>Mammalia</taxon>
        <taxon>Eutheria</taxon>
        <taxon>Laurasiatheria</taxon>
        <taxon>Artiodactyla</taxon>
        <taxon>Whippomorpha</taxon>
        <taxon>Cetacea</taxon>
        <taxon>Mysticeti</taxon>
        <taxon>Balaenopteridae</taxon>
        <taxon>Balaenoptera</taxon>
    </lineage>
</organism>
<evidence type="ECO:0000313" key="11">
    <source>
        <dbReference type="Proteomes" id="UP000437017"/>
    </source>
</evidence>
<dbReference type="Gene3D" id="2.60.40.10">
    <property type="entry name" value="Immunoglobulins"/>
    <property type="match status" value="5"/>
</dbReference>
<keyword evidence="7" id="KW-0675">Receptor</keyword>
<keyword evidence="3" id="KW-0732">Signal</keyword>
<reference evidence="10 11" key="1">
    <citation type="journal article" date="2019" name="PLoS ONE">
        <title>Genomic analyses reveal an absence of contemporary introgressive admixture between fin whales and blue whales, despite known hybrids.</title>
        <authorList>
            <person name="Westbury M.V."/>
            <person name="Petersen B."/>
            <person name="Lorenzen E.D."/>
        </authorList>
    </citation>
    <scope>NUCLEOTIDE SEQUENCE [LARGE SCALE GENOMIC DNA]</scope>
    <source>
        <strain evidence="10">FinWhale-01</strain>
    </source>
</reference>
<gene>
    <name evidence="10" type="ORF">E2I00_000377</name>
</gene>